<evidence type="ECO:0008006" key="4">
    <source>
        <dbReference type="Google" id="ProtNLM"/>
    </source>
</evidence>
<feature type="transmembrane region" description="Helical" evidence="1">
    <location>
        <begin position="77"/>
        <end position="97"/>
    </location>
</feature>
<feature type="transmembrane region" description="Helical" evidence="1">
    <location>
        <begin position="117"/>
        <end position="137"/>
    </location>
</feature>
<accession>A0A172XAX5</accession>
<name>A0A172XAX5_BORTU</name>
<keyword evidence="1" id="KW-0472">Membrane</keyword>
<feature type="transmembrane region" description="Helical" evidence="1">
    <location>
        <begin position="169"/>
        <end position="189"/>
    </location>
</feature>
<keyword evidence="1" id="KW-0812">Transmembrane</keyword>
<dbReference type="Proteomes" id="UP000264231">
    <property type="component" value="Chromosome"/>
</dbReference>
<evidence type="ECO:0000256" key="1">
    <source>
        <dbReference type="SAM" id="Phobius"/>
    </source>
</evidence>
<protein>
    <recommendedName>
        <fullName evidence="4">Nucleoside transport system permease protein</fullName>
    </recommendedName>
</protein>
<dbReference type="RefSeq" id="WP_011772273.1">
    <property type="nucleotide sequence ID" value="NZ_CP015629.1"/>
</dbReference>
<dbReference type="EMBL" id="CP015629">
    <property type="protein sequence ID" value="ANF33806.1"/>
    <property type="molecule type" value="Genomic_DNA"/>
</dbReference>
<keyword evidence="1" id="KW-1133">Transmembrane helix</keyword>
<proteinExistence type="predicted"/>
<sequence length="268" mass="30938">MFGIFLHSIVFAYLALGILYAERVGLLNISIEGISFLSVFLTSFFIYLGYGIFASVVMTIFISLIFGFFLSFIVINGYNIFITGIGINILCYFLVRVLMKANFNFIPGFSLNISNNFAIIFFVIFFFVFLSFSIYILNYSRVRVVFEFIRSNDYENILGERTSNYFKSFAIFVSVISSSIAGSFLAINFNVYSYDLGLNNGWLAICILYIAFANPWLIFPSAFLMIFIEYEFFNFQDYVNSYFALSLPFYMAILINIFVSLFRKTNLF</sequence>
<organism evidence="2 3">
    <name type="scientific">Borrelia turicatae</name>
    <dbReference type="NCBI Taxonomy" id="142"/>
    <lineage>
        <taxon>Bacteria</taxon>
        <taxon>Pseudomonadati</taxon>
        <taxon>Spirochaetota</taxon>
        <taxon>Spirochaetia</taxon>
        <taxon>Spirochaetales</taxon>
        <taxon>Borreliaceae</taxon>
        <taxon>Borrelia</taxon>
    </lineage>
</organism>
<feature type="transmembrane region" description="Helical" evidence="1">
    <location>
        <begin position="242"/>
        <end position="262"/>
    </location>
</feature>
<feature type="transmembrane region" description="Helical" evidence="1">
    <location>
        <begin position="201"/>
        <end position="230"/>
    </location>
</feature>
<feature type="transmembrane region" description="Helical" evidence="1">
    <location>
        <begin position="45"/>
        <end position="70"/>
    </location>
</feature>
<gene>
    <name evidence="2" type="ORF">A7978_01565</name>
</gene>
<evidence type="ECO:0000313" key="2">
    <source>
        <dbReference type="EMBL" id="ANF33806.1"/>
    </source>
</evidence>
<dbReference type="OMA" id="GINIFCY"/>
<evidence type="ECO:0000313" key="3">
    <source>
        <dbReference type="Proteomes" id="UP000264231"/>
    </source>
</evidence>
<dbReference type="AlphaFoldDB" id="A0A172XAX5"/>
<reference evidence="2 3" key="1">
    <citation type="submission" date="2016-05" db="EMBL/GenBank/DDBJ databases">
        <title>Chromosome and linear plasmid sequence of a 2015 human isolate of tick-borne relapsing fever spirochete, Borrelia turicatae.</title>
        <authorList>
            <person name="Kingry L.C."/>
            <person name="Dhwani B."/>
            <person name="Replogle A."/>
            <person name="Sexton C."/>
            <person name="Rowe L."/>
            <person name="Stermole B.M."/>
            <person name="Christensen A.M."/>
            <person name="Schriefer M.E."/>
        </authorList>
    </citation>
    <scope>NUCLEOTIDE SEQUENCE [LARGE SCALE GENOMIC DNA]</scope>
    <source>
        <strain evidence="2 3">BTE5EL</strain>
    </source>
</reference>